<dbReference type="EMBL" id="JACHXN010000013">
    <property type="protein sequence ID" value="MBB3147668.1"/>
    <property type="molecule type" value="Genomic_DNA"/>
</dbReference>
<comment type="caution">
    <text evidence="1">The sequence shown here is derived from an EMBL/GenBank/DDBJ whole genome shotgun (WGS) entry which is preliminary data.</text>
</comment>
<name>A0A839U9Y0_9HYPH</name>
<sequence length="77" mass="8287">MKTDKQQNIGATCMALSVLSELARKNGHAMLAYLIDIALRSPSKGWPVQPPMSLNSITRTAGFACGSLGAPHQETFR</sequence>
<proteinExistence type="predicted"/>
<organism evidence="1 2">
    <name type="scientific">Phyllobacterium trifolii</name>
    <dbReference type="NCBI Taxonomy" id="300193"/>
    <lineage>
        <taxon>Bacteria</taxon>
        <taxon>Pseudomonadati</taxon>
        <taxon>Pseudomonadota</taxon>
        <taxon>Alphaproteobacteria</taxon>
        <taxon>Hyphomicrobiales</taxon>
        <taxon>Phyllobacteriaceae</taxon>
        <taxon>Phyllobacterium</taxon>
    </lineage>
</organism>
<accession>A0A839U9Y0</accession>
<dbReference type="Proteomes" id="UP000554520">
    <property type="component" value="Unassembled WGS sequence"/>
</dbReference>
<protein>
    <submittedName>
        <fullName evidence="1">Uncharacterized protein</fullName>
    </submittedName>
</protein>
<evidence type="ECO:0000313" key="2">
    <source>
        <dbReference type="Proteomes" id="UP000554520"/>
    </source>
</evidence>
<keyword evidence="2" id="KW-1185">Reference proteome</keyword>
<evidence type="ECO:0000313" key="1">
    <source>
        <dbReference type="EMBL" id="MBB3147668.1"/>
    </source>
</evidence>
<dbReference type="AlphaFoldDB" id="A0A839U9Y0"/>
<reference evidence="1 2" key="1">
    <citation type="submission" date="2020-08" db="EMBL/GenBank/DDBJ databases">
        <title>Genomic Encyclopedia of Type Strains, Phase III (KMG-III): the genomes of soil and plant-associated and newly described type strains.</title>
        <authorList>
            <person name="Whitman W."/>
        </authorList>
    </citation>
    <scope>NUCLEOTIDE SEQUENCE [LARGE SCALE GENOMIC DNA]</scope>
    <source>
        <strain evidence="1 2">CECT 7015</strain>
    </source>
</reference>
<gene>
    <name evidence="1" type="ORF">FHS21_004092</name>
</gene>